<feature type="compositionally biased region" description="Low complexity" evidence="1">
    <location>
        <begin position="566"/>
        <end position="575"/>
    </location>
</feature>
<feature type="compositionally biased region" description="Basic and acidic residues" evidence="1">
    <location>
        <begin position="1137"/>
        <end position="1157"/>
    </location>
</feature>
<evidence type="ECO:0000313" key="2">
    <source>
        <dbReference type="EMBL" id="VEU40323.1"/>
    </source>
</evidence>
<keyword evidence="3" id="KW-1185">Reference proteome</keyword>
<feature type="region of interest" description="Disordered" evidence="1">
    <location>
        <begin position="819"/>
        <end position="842"/>
    </location>
</feature>
<protein>
    <submittedName>
        <fullName evidence="2">Uncharacterized protein</fullName>
    </submittedName>
</protein>
<dbReference type="InterPro" id="IPR019309">
    <property type="entry name" value="WASHC3"/>
</dbReference>
<feature type="region of interest" description="Disordered" evidence="1">
    <location>
        <begin position="198"/>
        <end position="222"/>
    </location>
</feature>
<feature type="compositionally biased region" description="Basic and acidic residues" evidence="1">
    <location>
        <begin position="630"/>
        <end position="654"/>
    </location>
</feature>
<dbReference type="Proteomes" id="UP000291116">
    <property type="component" value="Unassembled WGS sequence"/>
</dbReference>
<feature type="compositionally biased region" description="Acidic residues" evidence="1">
    <location>
        <begin position="210"/>
        <end position="222"/>
    </location>
</feature>
<dbReference type="Pfam" id="PF10152">
    <property type="entry name" value="CCDC53"/>
    <property type="match status" value="1"/>
</dbReference>
<feature type="compositionally biased region" description="Polar residues" evidence="1">
    <location>
        <begin position="597"/>
        <end position="609"/>
    </location>
</feature>
<feature type="compositionally biased region" description="Basic and acidic residues" evidence="1">
    <location>
        <begin position="1118"/>
        <end position="1130"/>
    </location>
</feature>
<feature type="compositionally biased region" description="Basic and acidic residues" evidence="1">
    <location>
        <begin position="1404"/>
        <end position="1418"/>
    </location>
</feature>
<feature type="compositionally biased region" description="Basic and acidic residues" evidence="1">
    <location>
        <begin position="1029"/>
        <end position="1043"/>
    </location>
</feature>
<proteinExistence type="predicted"/>
<name>A0A448ZE49_9STRA</name>
<gene>
    <name evidence="2" type="ORF">PSNMU_V1.4_AUG-EV-PASAV3_0072060</name>
</gene>
<feature type="region of interest" description="Disordered" evidence="1">
    <location>
        <begin position="881"/>
        <end position="924"/>
    </location>
</feature>
<feature type="compositionally biased region" description="Polar residues" evidence="1">
    <location>
        <begin position="503"/>
        <end position="514"/>
    </location>
</feature>
<feature type="compositionally biased region" description="Basic and acidic residues" evidence="1">
    <location>
        <begin position="881"/>
        <end position="900"/>
    </location>
</feature>
<evidence type="ECO:0000313" key="3">
    <source>
        <dbReference type="Proteomes" id="UP000291116"/>
    </source>
</evidence>
<feature type="region of interest" description="Disordered" evidence="1">
    <location>
        <begin position="1214"/>
        <end position="1267"/>
    </location>
</feature>
<dbReference type="GO" id="GO:0071203">
    <property type="term" value="C:WASH complex"/>
    <property type="evidence" value="ECO:0007669"/>
    <property type="project" value="InterPro"/>
</dbReference>
<feature type="compositionally biased region" description="Polar residues" evidence="1">
    <location>
        <begin position="743"/>
        <end position="754"/>
    </location>
</feature>
<dbReference type="OrthoDB" id="268027at2759"/>
<feature type="region of interest" description="Disordered" evidence="1">
    <location>
        <begin position="712"/>
        <end position="756"/>
    </location>
</feature>
<feature type="compositionally biased region" description="Polar residues" evidence="1">
    <location>
        <begin position="1009"/>
        <end position="1028"/>
    </location>
</feature>
<feature type="compositionally biased region" description="Basic and acidic residues" evidence="1">
    <location>
        <begin position="819"/>
        <end position="830"/>
    </location>
</feature>
<dbReference type="EMBL" id="CAACVS010000272">
    <property type="protein sequence ID" value="VEU40323.1"/>
    <property type="molecule type" value="Genomic_DNA"/>
</dbReference>
<sequence length="1494" mass="170541">MATRRKRKRNKNWDFVRDTFRQIYLAKAFAAGPKESYNNNAHVDATGNGRISPKELSLSISEASKLKEESRHRRLRHLQDVVTQEAFICKTLGMDHLGMCIHHPNQYIYEIPQYESIFKTIKEKRGRFVKTCMICRSEACQASDRGAELLRHSPKMINVIKQVQNLQSDRKEWRKRTDILGMKSSHHNNEIRSNYKSMMRKRSNHSSDNTDNESETSGDEFCGDDNCGSLTPNDWVECARSRVLQVRSWEDRFAIKYHPVFCYYFKMFQFGVPLEAVKHNVSIDGYPTRIMDLNPNQSLELQLDQLDATALETLRFKGVINDAETNEKNHRETERNNLTNIASNIAGSEYPGFYLDDSNHNPPDQSVPDTMVMLVSAFSRRRSSQIFAAAALFDETKHGLEGRRDERLLASSDDNKNDSMETLFDTEIGRILKNQKNEPISDISTVGTGPSIGGIITSPLNPPVLQKEYSVGLHKNSQYKQRIAGYFDSSHGRHRHRGKSRGADSQRSLRTSNKSGHRRRDKQRSSKELDDSSGYNDHSRQKSSKGLGDHSHSFKQRSSRELDDISGYNNHSSHSGSRRLDGRSNHKRRHKEKSSTEFDNNSGHTSQRSFRVLDEKSDLKMRFSQRRRKQLDEKVANSERRIQRGLSDSDDKSGHKNCHSQRTTSERSSRAFAVALDSISDDKPQHNQKNTLSPGQDLDSVLGFTHRENQSTFGIATRSQEKETHDVEIPRVRSSTHEDDLSKLSNSTTDSSNGIDDPPIKEIVLFDSSIDHSFSKCRSVESELDELLKREPAANDTTRGKPDFAYDISLINYKGDHLTPVKRTKNEHSTSRGQSARRKGIAPISRDSLADLEDYLMDALSVISERNKVIGDLRQQLTKKDRENNGLRRHIEELNRESSRRRQRSRRSRHHSKNASRQDLPKNEISATYGAEARGGVVLQQTNSTHETAFADESEIYEDKNRVSENVCSYRDISNFNTDSGERRLYSIAWGSNESNGIEPSVESDLRKSQSARPYKSRSTSDAFTGSRSYHDGRNTTKIELHRGYFAHTRERSRKQSLKKVHRNNSSKFEQPASSPGRRLERDDRNESRRTQHTDRSDYDGPRNTSRRSGRTAYSPDGRQKKESRNDSRRSRNTARSSERSVRNDSHRSGRTDRKEPGNSSRRSRYTTNSTEKRLRKHSNSTGHAAQRELRNSSRRSLHAASLSVNSFQIDSHRSSYMVQGEPEKDSRRSQHTINLVDNDNVNKEESNLTQGQGGGSQQDANDNPNYMDILSKCFEQVSKIEDNSQDQGKTRFDDGAEKRGVPLRSGHSTARHNKYSDRLGSEQHDKVKKSSDRQDKEDNCNGKERAQPRVESTPEKRRRRKKKSRKAKDDSTRVARGGEIYVTTDRNSSKSKPGDNAVRKKCQKDTETSHSGRDPKNRSVVPSDIETTDRVAHCALSESQYLFVDEGHSPDKIIFIGGSHRSDRRNGGNMTEERVERTAAKTAIANLLQDLIE</sequence>
<feature type="compositionally biased region" description="Basic and acidic residues" evidence="1">
    <location>
        <begin position="611"/>
        <end position="621"/>
    </location>
</feature>
<accession>A0A448ZE49</accession>
<evidence type="ECO:0000256" key="1">
    <source>
        <dbReference type="SAM" id="MobiDB-lite"/>
    </source>
</evidence>
<feature type="compositionally biased region" description="Basic and acidic residues" evidence="1">
    <location>
        <begin position="1315"/>
        <end position="1356"/>
    </location>
</feature>
<feature type="compositionally biased region" description="Basic residues" evidence="1">
    <location>
        <begin position="1051"/>
        <end position="1065"/>
    </location>
</feature>
<feature type="compositionally biased region" description="Basic and acidic residues" evidence="1">
    <location>
        <begin position="1282"/>
        <end position="1301"/>
    </location>
</feature>
<feature type="compositionally biased region" description="Basic and acidic residues" evidence="1">
    <location>
        <begin position="719"/>
        <end position="742"/>
    </location>
</feature>
<feature type="compositionally biased region" description="Basic residues" evidence="1">
    <location>
        <begin position="901"/>
        <end position="914"/>
    </location>
</feature>
<feature type="compositionally biased region" description="Basic and acidic residues" evidence="1">
    <location>
        <begin position="1078"/>
        <end position="1101"/>
    </location>
</feature>
<feature type="compositionally biased region" description="Basic residues" evidence="1">
    <location>
        <begin position="1357"/>
        <end position="1367"/>
    </location>
</feature>
<organism evidence="2 3">
    <name type="scientific">Pseudo-nitzschia multistriata</name>
    <dbReference type="NCBI Taxonomy" id="183589"/>
    <lineage>
        <taxon>Eukaryota</taxon>
        <taxon>Sar</taxon>
        <taxon>Stramenopiles</taxon>
        <taxon>Ochrophyta</taxon>
        <taxon>Bacillariophyta</taxon>
        <taxon>Bacillariophyceae</taxon>
        <taxon>Bacillariophycidae</taxon>
        <taxon>Bacillariales</taxon>
        <taxon>Bacillariaceae</taxon>
        <taxon>Pseudo-nitzschia</taxon>
    </lineage>
</organism>
<feature type="region of interest" description="Disordered" evidence="1">
    <location>
        <begin position="992"/>
        <end position="1198"/>
    </location>
</feature>
<feature type="region of interest" description="Disordered" evidence="1">
    <location>
        <begin position="1282"/>
        <end position="1425"/>
    </location>
</feature>
<feature type="region of interest" description="Disordered" evidence="1">
    <location>
        <begin position="487"/>
        <end position="700"/>
    </location>
</feature>
<feature type="compositionally biased region" description="Basic and acidic residues" evidence="1">
    <location>
        <begin position="547"/>
        <end position="563"/>
    </location>
</feature>
<reference evidence="2 3" key="1">
    <citation type="submission" date="2019-01" db="EMBL/GenBank/DDBJ databases">
        <authorList>
            <person name="Ferrante I. M."/>
        </authorList>
    </citation>
    <scope>NUCLEOTIDE SEQUENCE [LARGE SCALE GENOMIC DNA]</scope>
    <source>
        <strain evidence="2 3">B856</strain>
    </source>
</reference>